<feature type="compositionally biased region" description="Low complexity" evidence="1">
    <location>
        <begin position="93"/>
        <end position="135"/>
    </location>
</feature>
<name>A0A2L0EIR7_SORCE</name>
<dbReference type="AlphaFoldDB" id="A0A2L0EIR7"/>
<dbReference type="RefSeq" id="WP_159396614.1">
    <property type="nucleotide sequence ID" value="NZ_CP012673.1"/>
</dbReference>
<feature type="region of interest" description="Disordered" evidence="1">
    <location>
        <begin position="64"/>
        <end position="141"/>
    </location>
</feature>
<accession>A0A2L0EIR7</accession>
<reference evidence="2 3" key="1">
    <citation type="submission" date="2015-09" db="EMBL/GenBank/DDBJ databases">
        <title>Sorangium comparison.</title>
        <authorList>
            <person name="Zaburannyi N."/>
            <person name="Bunk B."/>
            <person name="Overmann J."/>
            <person name="Mueller R."/>
        </authorList>
    </citation>
    <scope>NUCLEOTIDE SEQUENCE [LARGE SCALE GENOMIC DNA]</scope>
    <source>
        <strain evidence="2 3">So ce26</strain>
    </source>
</reference>
<evidence type="ECO:0000256" key="1">
    <source>
        <dbReference type="SAM" id="MobiDB-lite"/>
    </source>
</evidence>
<organism evidence="2 3">
    <name type="scientific">Sorangium cellulosum</name>
    <name type="common">Polyangium cellulosum</name>
    <dbReference type="NCBI Taxonomy" id="56"/>
    <lineage>
        <taxon>Bacteria</taxon>
        <taxon>Pseudomonadati</taxon>
        <taxon>Myxococcota</taxon>
        <taxon>Polyangia</taxon>
        <taxon>Polyangiales</taxon>
        <taxon>Polyangiaceae</taxon>
        <taxon>Sorangium</taxon>
    </lineage>
</organism>
<protein>
    <submittedName>
        <fullName evidence="2">Uncharacterized protein</fullName>
    </submittedName>
</protein>
<dbReference type="EMBL" id="CP012673">
    <property type="protein sequence ID" value="AUX39191.1"/>
    <property type="molecule type" value="Genomic_DNA"/>
</dbReference>
<dbReference type="OrthoDB" id="5521828at2"/>
<dbReference type="Proteomes" id="UP000238348">
    <property type="component" value="Chromosome"/>
</dbReference>
<feature type="region of interest" description="Disordered" evidence="1">
    <location>
        <begin position="1"/>
        <end position="21"/>
    </location>
</feature>
<proteinExistence type="predicted"/>
<sequence length="141" mass="14530">MSDRSNLAASIDGAPLPDEEARDLWTRFSRYMDEHRGDMAGFARENGYVSVTPTFDRGRALLVVRTTEAPPEKPAPRTGGGTPPPRAGGGGSAPRAGGNKPAPRAGGNKPAPRAAGGKPAPRAGGNKPAPRAGGKPSRGRR</sequence>
<evidence type="ECO:0000313" key="2">
    <source>
        <dbReference type="EMBL" id="AUX39191.1"/>
    </source>
</evidence>
<evidence type="ECO:0000313" key="3">
    <source>
        <dbReference type="Proteomes" id="UP000238348"/>
    </source>
</evidence>
<gene>
    <name evidence="2" type="ORF">SOCE26_005730</name>
</gene>